<comment type="caution">
    <text evidence="3">The sequence shown here is derived from an EMBL/GenBank/DDBJ whole genome shotgun (WGS) entry which is preliminary data.</text>
</comment>
<proteinExistence type="predicted"/>
<dbReference type="RefSeq" id="WP_068629693.1">
    <property type="nucleotide sequence ID" value="NZ_LSZQ01000033.1"/>
</dbReference>
<sequence length="137" mass="14932">MNDAPASSLPRLRLTTADHERLRLLVDAAIQSQPRLREALQPLQAELKRAEVLAPADIPPNVVVMGATVQIEDKESGELDTYTLVYPEHADGAAGRLSILAPIGMAIIGFAEGDTFIWRTPGGPRQLYIRKVIQPEA</sequence>
<dbReference type="GO" id="GO:0003677">
    <property type="term" value="F:DNA binding"/>
    <property type="evidence" value="ECO:0007669"/>
    <property type="project" value="InterPro"/>
</dbReference>
<dbReference type="EMBL" id="LSZQ01000033">
    <property type="protein sequence ID" value="KXU36430.1"/>
    <property type="molecule type" value="Genomic_DNA"/>
</dbReference>
<name>A0A139SPM4_9BACT</name>
<dbReference type="Proteomes" id="UP000070058">
    <property type="component" value="Unassembled WGS sequence"/>
</dbReference>
<dbReference type="InterPro" id="IPR036953">
    <property type="entry name" value="GreA/GreB_C_sf"/>
</dbReference>
<protein>
    <recommendedName>
        <fullName evidence="5">Transcription elongation factor GreAB</fullName>
    </recommendedName>
</protein>
<evidence type="ECO:0000313" key="4">
    <source>
        <dbReference type="Proteomes" id="UP000070058"/>
    </source>
</evidence>
<dbReference type="GO" id="GO:0032784">
    <property type="term" value="P:regulation of DNA-templated transcription elongation"/>
    <property type="evidence" value="ECO:0007669"/>
    <property type="project" value="InterPro"/>
</dbReference>
<reference evidence="4" key="1">
    <citation type="submission" date="2016-02" db="EMBL/GenBank/DDBJ databases">
        <authorList>
            <person name="Sanders J.G."/>
            <person name="Lin J.Y."/>
            <person name="Wertz J.T."/>
            <person name="Russell J.A."/>
            <person name="Moreau C.S."/>
            <person name="Powell S."/>
        </authorList>
    </citation>
    <scope>NUCLEOTIDE SEQUENCE [LARGE SCALE GENOMIC DNA]</scope>
    <source>
        <strain evidence="4">CAG34</strain>
    </source>
</reference>
<dbReference type="Pfam" id="PF01272">
    <property type="entry name" value="GreA_GreB"/>
    <property type="match status" value="1"/>
</dbReference>
<evidence type="ECO:0008006" key="5">
    <source>
        <dbReference type="Google" id="ProtNLM"/>
    </source>
</evidence>
<evidence type="ECO:0000313" key="3">
    <source>
        <dbReference type="EMBL" id="KXU36430.1"/>
    </source>
</evidence>
<dbReference type="SUPFAM" id="SSF54534">
    <property type="entry name" value="FKBP-like"/>
    <property type="match status" value="1"/>
</dbReference>
<dbReference type="STRING" id="1548207.AXK11_04580"/>
<dbReference type="GO" id="GO:0070063">
    <property type="term" value="F:RNA polymerase binding"/>
    <property type="evidence" value="ECO:0007669"/>
    <property type="project" value="InterPro"/>
</dbReference>
<dbReference type="InterPro" id="IPR001437">
    <property type="entry name" value="Tscrpt_elong_fac_GreA/B_C"/>
</dbReference>
<feature type="domain" description="Transcription elongation factor GreA/GreB C-terminal" evidence="1">
    <location>
        <begin position="60"/>
        <end position="132"/>
    </location>
</feature>
<keyword evidence="4" id="KW-1185">Reference proteome</keyword>
<dbReference type="OrthoDB" id="192847at2"/>
<dbReference type="NCBIfam" id="NF004396">
    <property type="entry name" value="PRK05753.1"/>
    <property type="match status" value="1"/>
</dbReference>
<gene>
    <name evidence="3" type="ORF">AXK11_04580</name>
</gene>
<evidence type="ECO:0000259" key="2">
    <source>
        <dbReference type="Pfam" id="PF14760"/>
    </source>
</evidence>
<dbReference type="Gene3D" id="3.10.50.30">
    <property type="entry name" value="Transcription elongation factor, GreA/GreB, C-terminal domain"/>
    <property type="match status" value="1"/>
</dbReference>
<organism evidence="3 4">
    <name type="scientific">Cephaloticoccus primus</name>
    <dbReference type="NCBI Taxonomy" id="1548207"/>
    <lineage>
        <taxon>Bacteria</taxon>
        <taxon>Pseudomonadati</taxon>
        <taxon>Verrucomicrobiota</taxon>
        <taxon>Opitutia</taxon>
        <taxon>Opitutales</taxon>
        <taxon>Opitutaceae</taxon>
        <taxon>Cephaloticoccus</taxon>
    </lineage>
</organism>
<dbReference type="GO" id="GO:0006354">
    <property type="term" value="P:DNA-templated transcription elongation"/>
    <property type="evidence" value="ECO:0007669"/>
    <property type="project" value="TreeGrafter"/>
</dbReference>
<dbReference type="Pfam" id="PF14760">
    <property type="entry name" value="Rnk_N"/>
    <property type="match status" value="1"/>
</dbReference>
<dbReference type="InterPro" id="IPR023459">
    <property type="entry name" value="Tscrpt_elong_fac_GreA/B_fam"/>
</dbReference>
<evidence type="ECO:0000259" key="1">
    <source>
        <dbReference type="Pfam" id="PF01272"/>
    </source>
</evidence>
<accession>A0A139SPM4</accession>
<dbReference type="PANTHER" id="PTHR30437">
    <property type="entry name" value="TRANSCRIPTION ELONGATION FACTOR GREA"/>
    <property type="match status" value="1"/>
</dbReference>
<dbReference type="InterPro" id="IPR029462">
    <property type="entry name" value="Rnk_N"/>
</dbReference>
<dbReference type="PANTHER" id="PTHR30437:SF5">
    <property type="entry name" value="REGULATOR OF NUCLEOSIDE DIPHOSPHATE KINASE"/>
    <property type="match status" value="1"/>
</dbReference>
<dbReference type="AlphaFoldDB" id="A0A139SPM4"/>
<feature type="domain" description="Regulator of nucleoside diphosphate kinase N-terminal" evidence="2">
    <location>
        <begin position="10"/>
        <end position="52"/>
    </location>
</feature>